<keyword evidence="2" id="KW-1133">Transmembrane helix</keyword>
<evidence type="ECO:0000256" key="2">
    <source>
        <dbReference type="SAM" id="Phobius"/>
    </source>
</evidence>
<dbReference type="GO" id="GO:0080120">
    <property type="term" value="P:CAAX-box protein maturation"/>
    <property type="evidence" value="ECO:0007669"/>
    <property type="project" value="UniProtKB-ARBA"/>
</dbReference>
<proteinExistence type="predicted"/>
<evidence type="ECO:0000259" key="3">
    <source>
        <dbReference type="Pfam" id="PF02517"/>
    </source>
</evidence>
<feature type="transmembrane region" description="Helical" evidence="2">
    <location>
        <begin position="452"/>
        <end position="470"/>
    </location>
</feature>
<dbReference type="PANTHER" id="PTHR43592">
    <property type="entry name" value="CAAX AMINO TERMINAL PROTEASE"/>
    <property type="match status" value="1"/>
</dbReference>
<keyword evidence="5" id="KW-1185">Reference proteome</keyword>
<keyword evidence="2" id="KW-0472">Membrane</keyword>
<evidence type="ECO:0000256" key="1">
    <source>
        <dbReference type="SAM" id="MobiDB-lite"/>
    </source>
</evidence>
<organism evidence="4 5">
    <name type="scientific">Marchantia polymorpha subsp. ruderalis</name>
    <dbReference type="NCBI Taxonomy" id="1480154"/>
    <lineage>
        <taxon>Eukaryota</taxon>
        <taxon>Viridiplantae</taxon>
        <taxon>Streptophyta</taxon>
        <taxon>Embryophyta</taxon>
        <taxon>Marchantiophyta</taxon>
        <taxon>Marchantiopsida</taxon>
        <taxon>Marchantiidae</taxon>
        <taxon>Marchantiales</taxon>
        <taxon>Marchantiaceae</taxon>
        <taxon>Marchantia</taxon>
    </lineage>
</organism>
<feature type="transmembrane region" description="Helical" evidence="2">
    <location>
        <begin position="424"/>
        <end position="446"/>
    </location>
</feature>
<reference evidence="4" key="1">
    <citation type="submission" date="2016-03" db="EMBL/GenBank/DDBJ databases">
        <title>Mechanisms controlling the formation of the plant cell surface in tip-growing cells are functionally conserved among land plants.</title>
        <authorList>
            <person name="Honkanen S."/>
            <person name="Jones V.A."/>
            <person name="Morieri G."/>
            <person name="Champion C."/>
            <person name="Hetherington A.J."/>
            <person name="Kelly S."/>
            <person name="Saint-Marcoux D."/>
            <person name="Proust H."/>
            <person name="Prescott H."/>
            <person name="Dolan L."/>
        </authorList>
    </citation>
    <scope>NUCLEOTIDE SEQUENCE [LARGE SCALE GENOMIC DNA]</scope>
    <source>
        <tissue evidence="4">Whole gametophyte</tissue>
    </source>
</reference>
<dbReference type="AlphaFoldDB" id="A0A176VGJ5"/>
<evidence type="ECO:0000313" key="5">
    <source>
        <dbReference type="Proteomes" id="UP000077202"/>
    </source>
</evidence>
<dbReference type="PANTHER" id="PTHR43592:SF24">
    <property type="entry name" value="CAAX AMINO TERMINAL PROTEASE FAMILY PROTEIN"/>
    <property type="match status" value="1"/>
</dbReference>
<feature type="domain" description="CAAX prenyl protease 2/Lysostaphin resistance protein A-like" evidence="3">
    <location>
        <begin position="422"/>
        <end position="509"/>
    </location>
</feature>
<dbReference type="EMBL" id="LVLJ01003829">
    <property type="protein sequence ID" value="OAE19573.1"/>
    <property type="molecule type" value="Genomic_DNA"/>
</dbReference>
<sequence length="516" mass="58384">MDVLASGRLNPYGFLHVHCAPVKLERKDCLRNRSNLNRRVSSRDMGSTVRFSASPEFNFRSCILQSKSSAVCKGQTLGCRRNLYSQTSKSLTSRDGSSRVVDTRGSSNHHHFHRKRMKCLCHKVTEDWVCHLCSTAVNSCSGFPLGASRNSKSHLDQRVNFRLENVRTSNNFIRNRNRASLYNIRTSSARADVFLERNPEVMGIAGVSSPTLGLLPFRTLRQKRRSPYVCHADSGASDNMSESPPKEDEIASKGASTSPIERFFAYVKQVDWMDFIFKWQKDEPLWNVPWTGHTIFQVMVLWFAAFWVMGSWIIPIAAQLAGFSRHTLSFRGQALYSLITDIAEGTVGIWILKRCLARFLPLPEGWFPINLKGKWLVEACWGCLLFPLVNKLSQLNLFLLPLPTPLTTSYVEQSMMSRDPVATLLYAVVISVCAPVWEEVIFRGFLLPSMTRYLPLWGAISVSALAFALAHFSMQRILPLTFLGLVMGFVFVRSRNLLASIVLHSLWNGFAFLELL</sequence>
<dbReference type="Pfam" id="PF02517">
    <property type="entry name" value="Rce1-like"/>
    <property type="match status" value="1"/>
</dbReference>
<dbReference type="GO" id="GO:0004175">
    <property type="term" value="F:endopeptidase activity"/>
    <property type="evidence" value="ECO:0007669"/>
    <property type="project" value="UniProtKB-ARBA"/>
</dbReference>
<protein>
    <recommendedName>
        <fullName evidence="3">CAAX prenyl protease 2/Lysostaphin resistance protein A-like domain-containing protein</fullName>
    </recommendedName>
</protein>
<feature type="transmembrane region" description="Helical" evidence="2">
    <location>
        <begin position="482"/>
        <end position="507"/>
    </location>
</feature>
<dbReference type="Proteomes" id="UP000077202">
    <property type="component" value="Unassembled WGS sequence"/>
</dbReference>
<dbReference type="InterPro" id="IPR003675">
    <property type="entry name" value="Rce1/LyrA-like_dom"/>
</dbReference>
<comment type="caution">
    <text evidence="4">The sequence shown here is derived from an EMBL/GenBank/DDBJ whole genome shotgun (WGS) entry which is preliminary data.</text>
</comment>
<keyword evidence="2" id="KW-0812">Transmembrane</keyword>
<accession>A0A176VGJ5</accession>
<gene>
    <name evidence="4" type="ORF">AXG93_960s1300</name>
</gene>
<feature type="region of interest" description="Disordered" evidence="1">
    <location>
        <begin position="232"/>
        <end position="254"/>
    </location>
</feature>
<name>A0A176VGJ5_MARPO</name>
<evidence type="ECO:0000313" key="4">
    <source>
        <dbReference type="EMBL" id="OAE19573.1"/>
    </source>
</evidence>
<feature type="transmembrane region" description="Helical" evidence="2">
    <location>
        <begin position="299"/>
        <end position="323"/>
    </location>
</feature>